<accession>A4CAC7</accession>
<dbReference type="InterPro" id="IPR050306">
    <property type="entry name" value="PfkB_Carbo_kinase"/>
</dbReference>
<comment type="caution">
    <text evidence="5">The sequence shown here is derived from an EMBL/GenBank/DDBJ whole genome shotgun (WGS) entry which is preliminary data.</text>
</comment>
<evidence type="ECO:0000256" key="2">
    <source>
        <dbReference type="ARBA" id="ARBA00022679"/>
    </source>
</evidence>
<reference evidence="5 6" key="1">
    <citation type="submission" date="2006-02" db="EMBL/GenBank/DDBJ databases">
        <authorList>
            <person name="Moran M.A."/>
            <person name="Kjelleberg S."/>
            <person name="Egan S."/>
            <person name="Saunders N."/>
            <person name="Thomas T."/>
            <person name="Ferriera S."/>
            <person name="Johnson J."/>
            <person name="Kravitz S."/>
            <person name="Halpern A."/>
            <person name="Remington K."/>
            <person name="Beeson K."/>
            <person name="Tran B."/>
            <person name="Rogers Y.-H."/>
            <person name="Friedman R."/>
            <person name="Venter J.C."/>
        </authorList>
    </citation>
    <scope>NUCLEOTIDE SEQUENCE [LARGE SCALE GENOMIC DNA]</scope>
    <source>
        <strain evidence="5 6">D2</strain>
    </source>
</reference>
<evidence type="ECO:0000256" key="3">
    <source>
        <dbReference type="ARBA" id="ARBA00022777"/>
    </source>
</evidence>
<dbReference type="EMBL" id="AAOH01000004">
    <property type="protein sequence ID" value="EAR28335.1"/>
    <property type="molecule type" value="Genomic_DNA"/>
</dbReference>
<comment type="similarity">
    <text evidence="1">Belongs to the carbohydrate kinase PfkB family.</text>
</comment>
<dbReference type="GO" id="GO:0005829">
    <property type="term" value="C:cytosol"/>
    <property type="evidence" value="ECO:0007669"/>
    <property type="project" value="TreeGrafter"/>
</dbReference>
<dbReference type="STRING" id="87626.PTD2_21007"/>
<dbReference type="Proteomes" id="UP000006201">
    <property type="component" value="Unassembled WGS sequence"/>
</dbReference>
<keyword evidence="6" id="KW-1185">Reference proteome</keyword>
<organism evidence="5 6">
    <name type="scientific">Pseudoalteromonas tunicata D2</name>
    <dbReference type="NCBI Taxonomy" id="87626"/>
    <lineage>
        <taxon>Bacteria</taxon>
        <taxon>Pseudomonadati</taxon>
        <taxon>Pseudomonadota</taxon>
        <taxon>Gammaproteobacteria</taxon>
        <taxon>Alteromonadales</taxon>
        <taxon>Pseudoalteromonadaceae</taxon>
        <taxon>Pseudoalteromonas</taxon>
    </lineage>
</organism>
<dbReference type="GO" id="GO:0019698">
    <property type="term" value="P:D-galacturonate catabolic process"/>
    <property type="evidence" value="ECO:0007669"/>
    <property type="project" value="TreeGrafter"/>
</dbReference>
<feature type="domain" description="Carbohydrate kinase PfkB" evidence="4">
    <location>
        <begin position="16"/>
        <end position="300"/>
    </location>
</feature>
<dbReference type="PANTHER" id="PTHR43085">
    <property type="entry name" value="HEXOKINASE FAMILY MEMBER"/>
    <property type="match status" value="1"/>
</dbReference>
<protein>
    <submittedName>
        <fullName evidence="5">2-dehydro-3-deoxygluconokinase</fullName>
    </submittedName>
</protein>
<keyword evidence="2" id="KW-0808">Transferase</keyword>
<dbReference type="RefSeq" id="WP_009840166.1">
    <property type="nucleotide sequence ID" value="NZ_CH959301.1"/>
</dbReference>
<dbReference type="GO" id="GO:0042840">
    <property type="term" value="P:D-glucuronate catabolic process"/>
    <property type="evidence" value="ECO:0007669"/>
    <property type="project" value="TreeGrafter"/>
</dbReference>
<dbReference type="HOGENOM" id="CLU_027634_8_0_6"/>
<dbReference type="CDD" id="cd01166">
    <property type="entry name" value="KdgK"/>
    <property type="match status" value="1"/>
</dbReference>
<dbReference type="GO" id="GO:0008673">
    <property type="term" value="F:2-dehydro-3-deoxygluconokinase activity"/>
    <property type="evidence" value="ECO:0007669"/>
    <property type="project" value="TreeGrafter"/>
</dbReference>
<evidence type="ECO:0000256" key="1">
    <source>
        <dbReference type="ARBA" id="ARBA00010688"/>
    </source>
</evidence>
<evidence type="ECO:0000259" key="4">
    <source>
        <dbReference type="Pfam" id="PF00294"/>
    </source>
</evidence>
<dbReference type="PROSITE" id="PS00584">
    <property type="entry name" value="PFKB_KINASES_2"/>
    <property type="match status" value="1"/>
</dbReference>
<evidence type="ECO:0000313" key="6">
    <source>
        <dbReference type="Proteomes" id="UP000006201"/>
    </source>
</evidence>
<dbReference type="eggNOG" id="COG0524">
    <property type="taxonomic scope" value="Bacteria"/>
</dbReference>
<dbReference type="GO" id="GO:0006974">
    <property type="term" value="P:DNA damage response"/>
    <property type="evidence" value="ECO:0007669"/>
    <property type="project" value="TreeGrafter"/>
</dbReference>
<evidence type="ECO:0000313" key="5">
    <source>
        <dbReference type="EMBL" id="EAR28335.1"/>
    </source>
</evidence>
<sequence>MIKIAFFGEAMHELSPNYAGSFGGDTYNSAVYLKRLLDRQADVYFVSAIGCDELSIHAHTLWLHQGLNLQYLQHSPARTLGVYGITTDEQGERAFHYNRKNSAARVYFDLDQQQMFLIALKQKQFDYVYFSAISLAILDEAALQLFIAHVEAYKQAGGRVIFDSNYREILWQNKAQAQKCYQQAFKIADIIFATNDDHFGVFGQCSEYQLSAFYQACSHALVVIKQGIDDTLVLQTVGQNHTLSRYPVSPVTQVVDTTAAGDSFSAGFLAEYLSGQPIKVAINTAQRLAAQVIGGSGAIVATSIMPMSSAVLHAKGLFE</sequence>
<dbReference type="Gene3D" id="3.40.1190.20">
    <property type="match status" value="1"/>
</dbReference>
<gene>
    <name evidence="5" type="ORF">PTD2_21007</name>
</gene>
<dbReference type="InterPro" id="IPR011611">
    <property type="entry name" value="PfkB_dom"/>
</dbReference>
<dbReference type="OrthoDB" id="9776822at2"/>
<proteinExistence type="inferred from homology"/>
<dbReference type="Pfam" id="PF00294">
    <property type="entry name" value="PfkB"/>
    <property type="match status" value="1"/>
</dbReference>
<dbReference type="InterPro" id="IPR029056">
    <property type="entry name" value="Ribokinase-like"/>
</dbReference>
<dbReference type="InterPro" id="IPR002173">
    <property type="entry name" value="Carboh/pur_kinase_PfkB_CS"/>
</dbReference>
<keyword evidence="3 5" id="KW-0418">Kinase</keyword>
<dbReference type="PANTHER" id="PTHR43085:SF15">
    <property type="entry name" value="2-DEHYDRO-3-DEOXYGLUCONOKINASE"/>
    <property type="match status" value="1"/>
</dbReference>
<dbReference type="SUPFAM" id="SSF53613">
    <property type="entry name" value="Ribokinase-like"/>
    <property type="match status" value="1"/>
</dbReference>
<name>A4CAC7_9GAMM</name>
<dbReference type="AlphaFoldDB" id="A4CAC7"/>